<comment type="caution">
    <text evidence="1">The sequence shown here is derived from an EMBL/GenBank/DDBJ whole genome shotgun (WGS) entry which is preliminary data.</text>
</comment>
<dbReference type="EMBL" id="JBBPFD010000001">
    <property type="protein sequence ID" value="KAK7945541.1"/>
    <property type="molecule type" value="Genomic_DNA"/>
</dbReference>
<evidence type="ECO:0000313" key="1">
    <source>
        <dbReference type="EMBL" id="KAK7945541.1"/>
    </source>
</evidence>
<name>A0AAW0Q1B3_9GOBI</name>
<protein>
    <submittedName>
        <fullName evidence="1">Uncharacterized protein</fullName>
    </submittedName>
</protein>
<sequence>MRRGNIRITGVPEGPASSTTEAVSKLLRDVLKMDKLVPIDRSHRSLEPKRPGGRPRVIIAKLHYYQDSVEVLRRARTLAPLMLQDQPISIFPDFTPSVARARAAFNDARRLLRDQPGVRFGILFQRGFVLHTTERRNNLWMPRVDADPGGRFIIVVGNYMGFH</sequence>
<dbReference type="AlphaFoldDB" id="A0AAW0Q1B3"/>
<organism evidence="1 2">
    <name type="scientific">Mugilogobius chulae</name>
    <name type="common">yellowstripe goby</name>
    <dbReference type="NCBI Taxonomy" id="88201"/>
    <lineage>
        <taxon>Eukaryota</taxon>
        <taxon>Metazoa</taxon>
        <taxon>Chordata</taxon>
        <taxon>Craniata</taxon>
        <taxon>Vertebrata</taxon>
        <taxon>Euteleostomi</taxon>
        <taxon>Actinopterygii</taxon>
        <taxon>Neopterygii</taxon>
        <taxon>Teleostei</taxon>
        <taxon>Neoteleostei</taxon>
        <taxon>Acanthomorphata</taxon>
        <taxon>Gobiaria</taxon>
        <taxon>Gobiiformes</taxon>
        <taxon>Gobioidei</taxon>
        <taxon>Gobiidae</taxon>
        <taxon>Gobionellinae</taxon>
        <taxon>Mugilogobius</taxon>
    </lineage>
</organism>
<dbReference type="InterPro" id="IPR004244">
    <property type="entry name" value="Transposase_22"/>
</dbReference>
<proteinExistence type="predicted"/>
<keyword evidence="2" id="KW-1185">Reference proteome</keyword>
<dbReference type="Gene3D" id="3.30.70.1820">
    <property type="entry name" value="L1 transposable element, RRM domain"/>
    <property type="match status" value="1"/>
</dbReference>
<evidence type="ECO:0000313" key="2">
    <source>
        <dbReference type="Proteomes" id="UP001460270"/>
    </source>
</evidence>
<reference evidence="2" key="1">
    <citation type="submission" date="2024-04" db="EMBL/GenBank/DDBJ databases">
        <title>Salinicola lusitanus LLJ914,a marine bacterium isolated from the Okinawa Trough.</title>
        <authorList>
            <person name="Li J."/>
        </authorList>
    </citation>
    <scope>NUCLEOTIDE SEQUENCE [LARGE SCALE GENOMIC DNA]</scope>
</reference>
<dbReference type="PANTHER" id="PTHR11505">
    <property type="entry name" value="L1 TRANSPOSABLE ELEMENT-RELATED"/>
    <property type="match status" value="1"/>
</dbReference>
<dbReference type="Proteomes" id="UP001460270">
    <property type="component" value="Unassembled WGS sequence"/>
</dbReference>
<accession>A0AAW0Q1B3</accession>
<gene>
    <name evidence="1" type="ORF">WMY93_001269</name>
</gene>